<proteinExistence type="predicted"/>
<dbReference type="InterPro" id="IPR013520">
    <property type="entry name" value="Ribonucl_H"/>
</dbReference>
<keyword evidence="10 20" id="KW-0269">Exonuclease</keyword>
<dbReference type="Proteomes" id="UP000007100">
    <property type="component" value="Chromosome"/>
</dbReference>
<evidence type="ECO:0000256" key="19">
    <source>
        <dbReference type="PIRSR" id="PIRSR606309-3"/>
    </source>
</evidence>
<dbReference type="SMART" id="SM00479">
    <property type="entry name" value="EXOIII"/>
    <property type="match status" value="1"/>
</dbReference>
<sequence>MSRAVLFDTETTGLEPLGGDRVIEVAAIELWNDLPTGKVFHTLIDPERDIPAEASRVHGMTSADVAGKPKFAEIAAELLEFFAEDPLVAHNAPFDFGFLDAEFARIGRAALDRARMIDTLALAKQRFPGMPNSLDALCRRFDIDLSARTTHNALLDCKLLAEVYVELTGGRQRGLDLAAESTIRLVEYRSEGPRTPRPIVASAAELAAHEAFIEKLKEPVWRLDQAAPTDQSAKA</sequence>
<dbReference type="RefSeq" id="WP_013641010.1">
    <property type="nucleotide sequence ID" value="NC_015186.1"/>
</dbReference>
<dbReference type="GO" id="GO:0046872">
    <property type="term" value="F:metal ion binding"/>
    <property type="evidence" value="ECO:0007669"/>
    <property type="project" value="UniProtKB-KW"/>
</dbReference>
<evidence type="ECO:0000256" key="16">
    <source>
        <dbReference type="ARBA" id="ARBA00049244"/>
    </source>
</evidence>
<evidence type="ECO:0000313" key="21">
    <source>
        <dbReference type="EMBL" id="BAJ82443.1"/>
    </source>
</evidence>
<organism evidence="21 22">
    <name type="scientific">Acidiphilium multivorum (strain DSM 11245 / JCM 8867 / NBRC 100883 / AIU 301)</name>
    <dbReference type="NCBI Taxonomy" id="926570"/>
    <lineage>
        <taxon>Bacteria</taxon>
        <taxon>Pseudomonadati</taxon>
        <taxon>Pseudomonadota</taxon>
        <taxon>Alphaproteobacteria</taxon>
        <taxon>Acetobacterales</taxon>
        <taxon>Acidocellaceae</taxon>
        <taxon>Acidiphilium</taxon>
    </lineage>
</organism>
<dbReference type="GO" id="GO:0008408">
    <property type="term" value="F:3'-5' exonuclease activity"/>
    <property type="evidence" value="ECO:0007669"/>
    <property type="project" value="TreeGrafter"/>
</dbReference>
<evidence type="ECO:0000256" key="3">
    <source>
        <dbReference type="ARBA" id="ARBA00020352"/>
    </source>
</evidence>
<evidence type="ECO:0000256" key="20">
    <source>
        <dbReference type="RuleBase" id="RU364087"/>
    </source>
</evidence>
<evidence type="ECO:0000256" key="17">
    <source>
        <dbReference type="PIRSR" id="PIRSR606309-1"/>
    </source>
</evidence>
<feature type="binding site" evidence="18">
    <location>
        <position position="8"/>
    </location>
    <ligand>
        <name>substrate</name>
    </ligand>
</feature>
<dbReference type="NCBIfam" id="NF004316">
    <property type="entry name" value="PRK05711.1"/>
    <property type="match status" value="1"/>
</dbReference>
<evidence type="ECO:0000256" key="14">
    <source>
        <dbReference type="ARBA" id="ARBA00025483"/>
    </source>
</evidence>
<evidence type="ECO:0000256" key="8">
    <source>
        <dbReference type="ARBA" id="ARBA00022723"/>
    </source>
</evidence>
<dbReference type="Gene3D" id="3.30.420.10">
    <property type="entry name" value="Ribonuclease H-like superfamily/Ribonuclease H"/>
    <property type="match status" value="1"/>
</dbReference>
<dbReference type="HOGENOM" id="CLU_047806_2_1_5"/>
<feature type="active site" description="Proton acceptor" evidence="17">
    <location>
        <position position="151"/>
    </location>
</feature>
<comment type="catalytic activity">
    <reaction evidence="16 20">
        <text>DNA(n) + a 2'-deoxyribonucleoside 5'-triphosphate = DNA(n+1) + diphosphate</text>
        <dbReference type="Rhea" id="RHEA:22508"/>
        <dbReference type="Rhea" id="RHEA-COMP:17339"/>
        <dbReference type="Rhea" id="RHEA-COMP:17340"/>
        <dbReference type="ChEBI" id="CHEBI:33019"/>
        <dbReference type="ChEBI" id="CHEBI:61560"/>
        <dbReference type="ChEBI" id="CHEBI:173112"/>
        <dbReference type="EC" id="2.7.7.7"/>
    </reaction>
</comment>
<keyword evidence="13 19" id="KW-0464">Manganese</keyword>
<comment type="cofactor">
    <cofactor evidence="1 20">
        <name>Mn(2+)</name>
        <dbReference type="ChEBI" id="CHEBI:29035"/>
    </cofactor>
</comment>
<evidence type="ECO:0000313" key="22">
    <source>
        <dbReference type="Proteomes" id="UP000007100"/>
    </source>
</evidence>
<dbReference type="PANTHER" id="PTHR30231">
    <property type="entry name" value="DNA POLYMERASE III SUBUNIT EPSILON"/>
    <property type="match status" value="1"/>
</dbReference>
<keyword evidence="11 19" id="KW-0460">Magnesium</keyword>
<feature type="binding site" evidence="18">
    <location>
        <position position="156"/>
    </location>
    <ligand>
        <name>substrate</name>
    </ligand>
</feature>
<dbReference type="GO" id="GO:0045004">
    <property type="term" value="P:DNA replication proofreading"/>
    <property type="evidence" value="ECO:0007669"/>
    <property type="project" value="TreeGrafter"/>
</dbReference>
<comment type="function">
    <text evidence="14 20">DNA polymerase III is a complex, multichain enzyme responsible for most of the replicative synthesis in bacteria. The epsilon subunit contain the editing function and is a proofreading 3'-5' exonuclease.</text>
</comment>
<evidence type="ECO:0000256" key="15">
    <source>
        <dbReference type="ARBA" id="ARBA00026073"/>
    </source>
</evidence>
<keyword evidence="7 20" id="KW-0540">Nuclease</keyword>
<evidence type="ECO:0000256" key="12">
    <source>
        <dbReference type="ARBA" id="ARBA00022932"/>
    </source>
</evidence>
<dbReference type="FunFam" id="3.30.420.10:FF:000012">
    <property type="entry name" value="DNA polymerase III subunit epsilon"/>
    <property type="match status" value="1"/>
</dbReference>
<dbReference type="NCBIfam" id="TIGR01406">
    <property type="entry name" value="dnaQ_proteo"/>
    <property type="match status" value="1"/>
</dbReference>
<dbReference type="SUPFAM" id="SSF53098">
    <property type="entry name" value="Ribonuclease H-like"/>
    <property type="match status" value="1"/>
</dbReference>
<accession>F0J5P9</accession>
<comment type="subunit">
    <text evidence="15 20">DNA polymerase III contains a core (composed of alpha, epsilon and theta chains) that associates with a tau subunit. This core dimerizes to form the POLIII' complex. PolIII' associates with the gamma complex (composed of gamma, delta, delta', psi and chi chains) and with the beta chain to form the complete DNA polymerase III complex.</text>
</comment>
<keyword evidence="22" id="KW-1185">Reference proteome</keyword>
<dbReference type="InterPro" id="IPR006309">
    <property type="entry name" value="DnaQ_proteo"/>
</dbReference>
<dbReference type="Pfam" id="PF00929">
    <property type="entry name" value="RNase_T"/>
    <property type="match status" value="1"/>
</dbReference>
<keyword evidence="9 20" id="KW-0378">Hydrolase</keyword>
<reference evidence="21 22" key="1">
    <citation type="submission" date="2010-12" db="EMBL/GenBank/DDBJ databases">
        <title>Whole genome sequence of Acidiphilium multivorum AIU301.</title>
        <authorList>
            <person name="Narita-Yamada S."/>
            <person name="Nakamura S."/>
            <person name="Ito N."/>
            <person name="Takarada H."/>
            <person name="Katano Y."/>
            <person name="Nakazawa H."/>
            <person name="Hosoyama A."/>
            <person name="Yamada R."/>
            <person name="Fujita N."/>
        </authorList>
    </citation>
    <scope>NUCLEOTIDE SEQUENCE [LARGE SCALE GENOMIC DNA]</scope>
    <source>
        <strain evidence="22">DSM 11245 / JCM 8867 / AIU301</strain>
    </source>
</reference>
<keyword evidence="6 20" id="KW-0235">DNA replication</keyword>
<gene>
    <name evidence="20 21" type="primary">dnaQ</name>
    <name evidence="21" type="ordered locus">ACMV_30960</name>
</gene>
<evidence type="ECO:0000256" key="2">
    <source>
        <dbReference type="ARBA" id="ARBA00012417"/>
    </source>
</evidence>
<dbReference type="InterPro" id="IPR006054">
    <property type="entry name" value="DnaQ"/>
</dbReference>
<dbReference type="EMBL" id="AP012035">
    <property type="protein sequence ID" value="BAJ82443.1"/>
    <property type="molecule type" value="Genomic_DNA"/>
</dbReference>
<protein>
    <recommendedName>
        <fullName evidence="3 20">DNA polymerase III subunit epsilon</fullName>
        <ecNumber evidence="2 20">2.7.7.7</ecNumber>
    </recommendedName>
</protein>
<dbReference type="CDD" id="cd06131">
    <property type="entry name" value="DNA_pol_III_epsilon_Ecoli_like"/>
    <property type="match status" value="1"/>
</dbReference>
<dbReference type="AlphaFoldDB" id="F0J5P9"/>
<dbReference type="GO" id="GO:0003677">
    <property type="term" value="F:DNA binding"/>
    <property type="evidence" value="ECO:0007669"/>
    <property type="project" value="InterPro"/>
</dbReference>
<evidence type="ECO:0000256" key="9">
    <source>
        <dbReference type="ARBA" id="ARBA00022801"/>
    </source>
</evidence>
<dbReference type="PANTHER" id="PTHR30231:SF41">
    <property type="entry name" value="DNA POLYMERASE III SUBUNIT EPSILON"/>
    <property type="match status" value="1"/>
</dbReference>
<evidence type="ECO:0000256" key="1">
    <source>
        <dbReference type="ARBA" id="ARBA00001936"/>
    </source>
</evidence>
<keyword evidence="5 20" id="KW-0548">Nucleotidyltransferase</keyword>
<dbReference type="GO" id="GO:0003887">
    <property type="term" value="F:DNA-directed DNA polymerase activity"/>
    <property type="evidence" value="ECO:0007669"/>
    <property type="project" value="UniProtKB-KW"/>
</dbReference>
<feature type="binding site" evidence="18">
    <location>
        <position position="58"/>
    </location>
    <ligand>
        <name>substrate</name>
    </ligand>
</feature>
<evidence type="ECO:0000256" key="4">
    <source>
        <dbReference type="ARBA" id="ARBA00022679"/>
    </source>
</evidence>
<keyword evidence="4 20" id="KW-0808">Transferase</keyword>
<evidence type="ECO:0000256" key="11">
    <source>
        <dbReference type="ARBA" id="ARBA00022842"/>
    </source>
</evidence>
<evidence type="ECO:0000256" key="6">
    <source>
        <dbReference type="ARBA" id="ARBA00022705"/>
    </source>
</evidence>
<evidence type="ECO:0000256" key="13">
    <source>
        <dbReference type="ARBA" id="ARBA00023211"/>
    </source>
</evidence>
<dbReference type="KEGG" id="amv:ACMV_30960"/>
<keyword evidence="8 19" id="KW-0479">Metal-binding</keyword>
<dbReference type="EC" id="2.7.7.7" evidence="2 20"/>
<evidence type="ECO:0000256" key="18">
    <source>
        <dbReference type="PIRSR" id="PIRSR606309-2"/>
    </source>
</evidence>
<name>F0J5P9_ACIMA</name>
<dbReference type="InterPro" id="IPR036397">
    <property type="entry name" value="RNaseH_sf"/>
</dbReference>
<dbReference type="OrthoDB" id="9804290at2"/>
<feature type="binding site" evidence="19">
    <location>
        <position position="156"/>
    </location>
    <ligand>
        <name>a divalent metal cation</name>
        <dbReference type="ChEBI" id="CHEBI:60240"/>
        <label>1</label>
        <note>catalytic</note>
    </ligand>
</feature>
<dbReference type="GO" id="GO:0005829">
    <property type="term" value="C:cytosol"/>
    <property type="evidence" value="ECO:0007669"/>
    <property type="project" value="TreeGrafter"/>
</dbReference>
<feature type="binding site" evidence="18">
    <location>
        <position position="10"/>
    </location>
    <ligand>
        <name>substrate</name>
    </ligand>
</feature>
<evidence type="ECO:0000256" key="7">
    <source>
        <dbReference type="ARBA" id="ARBA00022722"/>
    </source>
</evidence>
<dbReference type="NCBIfam" id="TIGR00573">
    <property type="entry name" value="dnaq"/>
    <property type="match status" value="1"/>
</dbReference>
<dbReference type="InterPro" id="IPR012337">
    <property type="entry name" value="RNaseH-like_sf"/>
</dbReference>
<comment type="cofactor">
    <cofactor evidence="19">
        <name>Mg(2+)</name>
        <dbReference type="ChEBI" id="CHEBI:18420"/>
    </cofactor>
    <cofactor evidence="19">
        <name>Mn(2+)</name>
        <dbReference type="ChEBI" id="CHEBI:29035"/>
    </cofactor>
    <text evidence="19">Binds 2 divalent metal cations. Magnesium or manganese.</text>
</comment>
<evidence type="ECO:0000256" key="5">
    <source>
        <dbReference type="ARBA" id="ARBA00022695"/>
    </source>
</evidence>
<feature type="binding site" evidence="18">
    <location>
        <position position="53"/>
    </location>
    <ligand>
        <name>substrate</name>
    </ligand>
</feature>
<feature type="binding site" evidence="19">
    <location>
        <position position="8"/>
    </location>
    <ligand>
        <name>a divalent metal cation</name>
        <dbReference type="ChEBI" id="CHEBI:60240"/>
        <label>1</label>
        <note>catalytic</note>
    </ligand>
</feature>
<evidence type="ECO:0000256" key="10">
    <source>
        <dbReference type="ARBA" id="ARBA00022839"/>
    </source>
</evidence>
<feature type="binding site" evidence="19">
    <location>
        <position position="10"/>
    </location>
    <ligand>
        <name>a divalent metal cation</name>
        <dbReference type="ChEBI" id="CHEBI:60240"/>
        <label>1</label>
        <note>catalytic</note>
    </ligand>
</feature>
<keyword evidence="12 20" id="KW-0239">DNA-directed DNA polymerase</keyword>